<dbReference type="Pfam" id="PF21057">
    <property type="entry name" value="Hikeshi-like_C"/>
    <property type="match status" value="1"/>
</dbReference>
<feature type="domain" description="Hikeshi-like C-terminal" evidence="3">
    <location>
        <begin position="145"/>
        <end position="201"/>
    </location>
</feature>
<sequence>MSERLFGVVPAGQQLITEPTSTPSPTSFLYTLPTAVSFSHIMVFILPNISVPEGNAAAIYIGSVRDVAHAIETGGTPNFKFLGGVGSGKHSALFKITPNSTDADGNGLVLGISIESAESVKQKLQDLAAEKTNALAVDAHEARLSTTILAQRIIQNAFNFLASFSGSAGPGGVEVVPLKAFEEWWRKFEARIRADPDFLDRQRD</sequence>
<evidence type="ECO:0000259" key="3">
    <source>
        <dbReference type="Pfam" id="PF21057"/>
    </source>
</evidence>
<dbReference type="EMBL" id="SRQM01000867">
    <property type="protein sequence ID" value="KAG6105167.1"/>
    <property type="molecule type" value="Genomic_DNA"/>
</dbReference>
<reference evidence="4 5" key="1">
    <citation type="journal article" date="2020" name="bioRxiv">
        <title>Whole genome comparisons of ergot fungi reveals the divergence and evolution of species within the genus Claviceps are the result of varying mechanisms driving genome evolution and host range expansion.</title>
        <authorList>
            <person name="Wyka S.A."/>
            <person name="Mondo S.J."/>
            <person name="Liu M."/>
            <person name="Dettman J."/>
            <person name="Nalam V."/>
            <person name="Broders K.D."/>
        </authorList>
    </citation>
    <scope>NUCLEOTIDE SEQUENCE [LARGE SCALE GENOMIC DNA]</scope>
    <source>
        <strain evidence="4 5">LM576</strain>
    </source>
</reference>
<gene>
    <name evidence="4" type="ORF">E4U13_008013</name>
</gene>
<feature type="domain" description="Hikeshi-like N-terminal" evidence="2">
    <location>
        <begin position="9"/>
        <end position="130"/>
    </location>
</feature>
<protein>
    <recommendedName>
        <fullName evidence="6">Hikeshi-like domain-containing protein</fullName>
    </recommendedName>
</protein>
<comment type="caution">
    <text evidence="4">The sequence shown here is derived from an EMBL/GenBank/DDBJ whole genome shotgun (WGS) entry which is preliminary data.</text>
</comment>
<dbReference type="GO" id="GO:0061608">
    <property type="term" value="F:nuclear import signal receptor activity"/>
    <property type="evidence" value="ECO:0007669"/>
    <property type="project" value="TreeGrafter"/>
</dbReference>
<dbReference type="InterPro" id="IPR031318">
    <property type="entry name" value="OPI10"/>
</dbReference>
<evidence type="ECO:0008006" key="6">
    <source>
        <dbReference type="Google" id="ProtNLM"/>
    </source>
</evidence>
<accession>A0A9P7PV57</accession>
<dbReference type="GO" id="GO:0006606">
    <property type="term" value="P:protein import into nucleus"/>
    <property type="evidence" value="ECO:0007669"/>
    <property type="project" value="TreeGrafter"/>
</dbReference>
<evidence type="ECO:0000313" key="4">
    <source>
        <dbReference type="EMBL" id="KAG6105167.1"/>
    </source>
</evidence>
<dbReference type="PANTHER" id="PTHR12925:SF0">
    <property type="entry name" value="PROTEIN HIKESHI"/>
    <property type="match status" value="1"/>
</dbReference>
<dbReference type="PANTHER" id="PTHR12925">
    <property type="entry name" value="HIKESHI FAMILY MEMBER"/>
    <property type="match status" value="1"/>
</dbReference>
<dbReference type="GO" id="GO:0005634">
    <property type="term" value="C:nucleus"/>
    <property type="evidence" value="ECO:0007669"/>
    <property type="project" value="TreeGrafter"/>
</dbReference>
<name>A0A9P7PV57_9HYPO</name>
<evidence type="ECO:0000259" key="2">
    <source>
        <dbReference type="Pfam" id="PF05603"/>
    </source>
</evidence>
<evidence type="ECO:0000313" key="5">
    <source>
        <dbReference type="Proteomes" id="UP000732380"/>
    </source>
</evidence>
<dbReference type="Pfam" id="PF05603">
    <property type="entry name" value="Hikeshi-like_N"/>
    <property type="match status" value="1"/>
</dbReference>
<dbReference type="GO" id="GO:0005829">
    <property type="term" value="C:cytosol"/>
    <property type="evidence" value="ECO:0007669"/>
    <property type="project" value="TreeGrafter"/>
</dbReference>
<dbReference type="InterPro" id="IPR048364">
    <property type="entry name" value="Hikeshi-like_C"/>
</dbReference>
<comment type="similarity">
    <text evidence="1">Belongs to the OPI10 family.</text>
</comment>
<organism evidence="4 5">
    <name type="scientific">Claviceps humidiphila</name>
    <dbReference type="NCBI Taxonomy" id="1294629"/>
    <lineage>
        <taxon>Eukaryota</taxon>
        <taxon>Fungi</taxon>
        <taxon>Dikarya</taxon>
        <taxon>Ascomycota</taxon>
        <taxon>Pezizomycotina</taxon>
        <taxon>Sordariomycetes</taxon>
        <taxon>Hypocreomycetidae</taxon>
        <taxon>Hypocreales</taxon>
        <taxon>Clavicipitaceae</taxon>
        <taxon>Claviceps</taxon>
    </lineage>
</organism>
<dbReference type="AlphaFoldDB" id="A0A9P7PV57"/>
<evidence type="ECO:0000256" key="1">
    <source>
        <dbReference type="ARBA" id="ARBA00006623"/>
    </source>
</evidence>
<dbReference type="InterPro" id="IPR008493">
    <property type="entry name" value="Hikeshi-like_N"/>
</dbReference>
<dbReference type="Proteomes" id="UP000732380">
    <property type="component" value="Unassembled WGS sequence"/>
</dbReference>
<keyword evidence="5" id="KW-1185">Reference proteome</keyword>
<proteinExistence type="inferred from homology"/>